<evidence type="ECO:0000313" key="3">
    <source>
        <dbReference type="Proteomes" id="UP000190867"/>
    </source>
</evidence>
<gene>
    <name evidence="2" type="ORF">B0187_06290</name>
</gene>
<proteinExistence type="predicted"/>
<dbReference type="EMBL" id="MUYA01000008">
    <property type="protein sequence ID" value="OOR98868.1"/>
    <property type="molecule type" value="Genomic_DNA"/>
</dbReference>
<evidence type="ECO:0000313" key="2">
    <source>
        <dbReference type="EMBL" id="OOR98868.1"/>
    </source>
</evidence>
<evidence type="ECO:0000256" key="1">
    <source>
        <dbReference type="SAM" id="MobiDB-lite"/>
    </source>
</evidence>
<feature type="region of interest" description="Disordered" evidence="1">
    <location>
        <begin position="44"/>
        <end position="64"/>
    </location>
</feature>
<keyword evidence="3" id="KW-1185">Reference proteome</keyword>
<sequence>MSDLTPYLEQIQPLTFTEKIGFIFALLEQGEIAEIEAYQLLTAQGEPKPPEPPQPDQIGTIAFL</sequence>
<dbReference type="STRING" id="734.B0187_06290"/>
<dbReference type="AlphaFoldDB" id="A0A1T0ARB9"/>
<reference evidence="2 3" key="1">
    <citation type="submission" date="2017-02" db="EMBL/GenBank/DDBJ databases">
        <title>Draft genome sequence of Haemophilus paracuniculus CCUG 43573 type strain.</title>
        <authorList>
            <person name="Engstrom-Jakobsson H."/>
            <person name="Salva-Serra F."/>
            <person name="Thorell K."/>
            <person name="Gonzales-Siles L."/>
            <person name="Karlsson R."/>
            <person name="Boulund F."/>
            <person name="Engstrand L."/>
            <person name="Kristiansson E."/>
            <person name="Moore E."/>
        </authorList>
    </citation>
    <scope>NUCLEOTIDE SEQUENCE [LARGE SCALE GENOMIC DNA]</scope>
    <source>
        <strain evidence="2 3">CCUG 43573</strain>
    </source>
</reference>
<protein>
    <submittedName>
        <fullName evidence="2">Uncharacterized protein</fullName>
    </submittedName>
</protein>
<dbReference type="RefSeq" id="WP_078237013.1">
    <property type="nucleotide sequence ID" value="NZ_MUYA01000008.1"/>
</dbReference>
<organism evidence="2 3">
    <name type="scientific">Haemophilus paracuniculus</name>
    <dbReference type="NCBI Taxonomy" id="734"/>
    <lineage>
        <taxon>Bacteria</taxon>
        <taxon>Pseudomonadati</taxon>
        <taxon>Pseudomonadota</taxon>
        <taxon>Gammaproteobacteria</taxon>
        <taxon>Pasteurellales</taxon>
        <taxon>Pasteurellaceae</taxon>
        <taxon>Haemophilus</taxon>
    </lineage>
</organism>
<name>A0A1T0ARB9_9PAST</name>
<dbReference type="Proteomes" id="UP000190867">
    <property type="component" value="Unassembled WGS sequence"/>
</dbReference>
<accession>A0A1T0ARB9</accession>
<comment type="caution">
    <text evidence="2">The sequence shown here is derived from an EMBL/GenBank/DDBJ whole genome shotgun (WGS) entry which is preliminary data.</text>
</comment>